<dbReference type="EMBL" id="JACWUN010000001">
    <property type="protein sequence ID" value="MBD1399098.1"/>
    <property type="molecule type" value="Genomic_DNA"/>
</dbReference>
<dbReference type="AlphaFoldDB" id="A0A8J6QLH6"/>
<evidence type="ECO:0000313" key="4">
    <source>
        <dbReference type="Proteomes" id="UP000632828"/>
    </source>
</evidence>
<keyword evidence="1" id="KW-0812">Transmembrane</keyword>
<feature type="domain" description="DUF2062" evidence="2">
    <location>
        <begin position="16"/>
        <end position="155"/>
    </location>
</feature>
<dbReference type="PANTHER" id="PTHR40547">
    <property type="entry name" value="SLL0298 PROTEIN"/>
    <property type="match status" value="1"/>
</dbReference>
<organism evidence="3 4">
    <name type="scientific">Pelovirga terrestris</name>
    <dbReference type="NCBI Taxonomy" id="2771352"/>
    <lineage>
        <taxon>Bacteria</taxon>
        <taxon>Pseudomonadati</taxon>
        <taxon>Thermodesulfobacteriota</taxon>
        <taxon>Desulfuromonadia</taxon>
        <taxon>Geobacterales</taxon>
        <taxon>Geobacteraceae</taxon>
        <taxon>Pelovirga</taxon>
    </lineage>
</organism>
<comment type="caution">
    <text evidence="3">The sequence shown here is derived from an EMBL/GenBank/DDBJ whole genome shotgun (WGS) entry which is preliminary data.</text>
</comment>
<name>A0A8J6QLH6_9BACT</name>
<dbReference type="InterPro" id="IPR018639">
    <property type="entry name" value="DUF2062"/>
</dbReference>
<protein>
    <submittedName>
        <fullName evidence="3">DUF2062 domain-containing protein</fullName>
    </submittedName>
</protein>
<sequence length="176" mass="20015">MNEPSVNRWQRFGFFRQFKLHLIRLARIKSSPDAVARGMALGVFIGFTPFFGFHILIALLFAFVLQQNKIATFVGVWVTNPLTAPIIYALEYEIGRMLMGMPPIGIAVFSRELTWNTALQLGLPLGLGSVVLGLPMALISYALTLRFIPWLRQYRIPRWPKSLRKLLPSDSKNEKP</sequence>
<evidence type="ECO:0000313" key="3">
    <source>
        <dbReference type="EMBL" id="MBD1399098.1"/>
    </source>
</evidence>
<reference evidence="3" key="1">
    <citation type="submission" date="2020-09" db="EMBL/GenBank/DDBJ databases">
        <title>Pelobacter alkaliphilus sp. nov., a novel anaerobic arsenate-reducing bacterium from terrestrial mud volcano.</title>
        <authorList>
            <person name="Khomyakova M.A."/>
            <person name="Merkel A.Y."/>
            <person name="Slobodkin A.I."/>
        </authorList>
    </citation>
    <scope>NUCLEOTIDE SEQUENCE</scope>
    <source>
        <strain evidence="3">M08fum</strain>
    </source>
</reference>
<keyword evidence="4" id="KW-1185">Reference proteome</keyword>
<dbReference type="RefSeq" id="WP_191153378.1">
    <property type="nucleotide sequence ID" value="NZ_JACWUN010000001.1"/>
</dbReference>
<feature type="transmembrane region" description="Helical" evidence="1">
    <location>
        <begin position="70"/>
        <end position="90"/>
    </location>
</feature>
<proteinExistence type="predicted"/>
<dbReference type="PANTHER" id="PTHR40547:SF1">
    <property type="entry name" value="SLL0298 PROTEIN"/>
    <property type="match status" value="1"/>
</dbReference>
<gene>
    <name evidence="3" type="ORF">ICT70_00250</name>
</gene>
<feature type="transmembrane region" description="Helical" evidence="1">
    <location>
        <begin position="39"/>
        <end position="63"/>
    </location>
</feature>
<keyword evidence="1" id="KW-0472">Membrane</keyword>
<feature type="transmembrane region" description="Helical" evidence="1">
    <location>
        <begin position="125"/>
        <end position="148"/>
    </location>
</feature>
<accession>A0A8J6QLH6</accession>
<dbReference type="Pfam" id="PF09835">
    <property type="entry name" value="DUF2062"/>
    <property type="match status" value="1"/>
</dbReference>
<evidence type="ECO:0000259" key="2">
    <source>
        <dbReference type="Pfam" id="PF09835"/>
    </source>
</evidence>
<evidence type="ECO:0000256" key="1">
    <source>
        <dbReference type="SAM" id="Phobius"/>
    </source>
</evidence>
<dbReference type="Proteomes" id="UP000632828">
    <property type="component" value="Unassembled WGS sequence"/>
</dbReference>
<keyword evidence="1" id="KW-1133">Transmembrane helix</keyword>